<gene>
    <name evidence="2" type="ORF">AVEN_153763_1</name>
    <name evidence="1" type="ORF">AVEN_6695_1</name>
</gene>
<evidence type="ECO:0000313" key="3">
    <source>
        <dbReference type="Proteomes" id="UP000499080"/>
    </source>
</evidence>
<organism evidence="1 3">
    <name type="scientific">Araneus ventricosus</name>
    <name type="common">Orbweaver spider</name>
    <name type="synonym">Epeira ventricosa</name>
    <dbReference type="NCBI Taxonomy" id="182803"/>
    <lineage>
        <taxon>Eukaryota</taxon>
        <taxon>Metazoa</taxon>
        <taxon>Ecdysozoa</taxon>
        <taxon>Arthropoda</taxon>
        <taxon>Chelicerata</taxon>
        <taxon>Arachnida</taxon>
        <taxon>Araneae</taxon>
        <taxon>Araneomorphae</taxon>
        <taxon>Entelegynae</taxon>
        <taxon>Araneoidea</taxon>
        <taxon>Araneidae</taxon>
        <taxon>Araneus</taxon>
    </lineage>
</organism>
<comment type="caution">
    <text evidence="1">The sequence shown here is derived from an EMBL/GenBank/DDBJ whole genome shotgun (WGS) entry which is preliminary data.</text>
</comment>
<dbReference type="EMBL" id="BGPR01064591">
    <property type="protein sequence ID" value="GBO39532.1"/>
    <property type="molecule type" value="Genomic_DNA"/>
</dbReference>
<proteinExistence type="predicted"/>
<sequence length="105" mass="11838">MLDDRTEILISVAESESATKHCSWNEPDGLWAIVETGQHCAVEHNERQCAEEETAKQAAQPNGRSVFISSFRTEKSGYGEKHHLSQKCSAAILDPPFWIEVHMRN</sequence>
<name>A0A4Y2WTW7_ARAVE</name>
<dbReference type="Proteomes" id="UP000499080">
    <property type="component" value="Unassembled WGS sequence"/>
</dbReference>
<dbReference type="AlphaFoldDB" id="A0A4Y2WTW7"/>
<dbReference type="EMBL" id="BGPR01064604">
    <property type="protein sequence ID" value="GBO39541.1"/>
    <property type="molecule type" value="Genomic_DNA"/>
</dbReference>
<accession>A0A4Y2WTW7</accession>
<reference evidence="1 3" key="1">
    <citation type="journal article" date="2019" name="Sci. Rep.">
        <title>Orb-weaving spider Araneus ventricosus genome elucidates the spidroin gene catalogue.</title>
        <authorList>
            <person name="Kono N."/>
            <person name="Nakamura H."/>
            <person name="Ohtoshi R."/>
            <person name="Moran D.A.P."/>
            <person name="Shinohara A."/>
            <person name="Yoshida Y."/>
            <person name="Fujiwara M."/>
            <person name="Mori M."/>
            <person name="Tomita M."/>
            <person name="Arakawa K."/>
        </authorList>
    </citation>
    <scope>NUCLEOTIDE SEQUENCE [LARGE SCALE GENOMIC DNA]</scope>
</reference>
<evidence type="ECO:0000313" key="1">
    <source>
        <dbReference type="EMBL" id="GBO39532.1"/>
    </source>
</evidence>
<protein>
    <submittedName>
        <fullName evidence="1">Uncharacterized protein</fullName>
    </submittedName>
</protein>
<keyword evidence="3" id="KW-1185">Reference proteome</keyword>
<evidence type="ECO:0000313" key="2">
    <source>
        <dbReference type="EMBL" id="GBO39541.1"/>
    </source>
</evidence>